<reference evidence="1" key="2">
    <citation type="submission" date="2020-11" db="EMBL/GenBank/DDBJ databases">
        <authorList>
            <person name="McCartney M.A."/>
            <person name="Auch B."/>
            <person name="Kono T."/>
            <person name="Mallez S."/>
            <person name="Becker A."/>
            <person name="Gohl D.M."/>
            <person name="Silverstein K.A.T."/>
            <person name="Koren S."/>
            <person name="Bechman K.B."/>
            <person name="Herman A."/>
            <person name="Abrahante J.E."/>
            <person name="Garbe J."/>
        </authorList>
    </citation>
    <scope>NUCLEOTIDE SEQUENCE</scope>
    <source>
        <strain evidence="1">Duluth1</strain>
        <tissue evidence="1">Whole animal</tissue>
    </source>
</reference>
<evidence type="ECO:0000313" key="1">
    <source>
        <dbReference type="EMBL" id="KAH3865553.1"/>
    </source>
</evidence>
<dbReference type="Proteomes" id="UP000828390">
    <property type="component" value="Unassembled WGS sequence"/>
</dbReference>
<accession>A0A9D4LVP8</accession>
<dbReference type="EMBL" id="JAIWYP010000002">
    <property type="protein sequence ID" value="KAH3865553.1"/>
    <property type="molecule type" value="Genomic_DNA"/>
</dbReference>
<keyword evidence="2" id="KW-1185">Reference proteome</keyword>
<gene>
    <name evidence="1" type="ORF">DPMN_028593</name>
</gene>
<protein>
    <submittedName>
        <fullName evidence="1">Uncharacterized protein</fullName>
    </submittedName>
</protein>
<sequence length="87" mass="9877">MDEAGVKCIPEHTGFKANCLHPDVIEVSFYEFLDVNGPIGDEEPIHEVYRYIAYRRLARWFFAPSEQEGLTTSSVMRCGSHSPEISV</sequence>
<reference evidence="1" key="1">
    <citation type="journal article" date="2019" name="bioRxiv">
        <title>The Genome of the Zebra Mussel, Dreissena polymorpha: A Resource for Invasive Species Research.</title>
        <authorList>
            <person name="McCartney M.A."/>
            <person name="Auch B."/>
            <person name="Kono T."/>
            <person name="Mallez S."/>
            <person name="Zhang Y."/>
            <person name="Obille A."/>
            <person name="Becker A."/>
            <person name="Abrahante J.E."/>
            <person name="Garbe J."/>
            <person name="Badalamenti J.P."/>
            <person name="Herman A."/>
            <person name="Mangelson H."/>
            <person name="Liachko I."/>
            <person name="Sullivan S."/>
            <person name="Sone E.D."/>
            <person name="Koren S."/>
            <person name="Silverstein K.A.T."/>
            <person name="Beckman K.B."/>
            <person name="Gohl D.M."/>
        </authorList>
    </citation>
    <scope>NUCLEOTIDE SEQUENCE</scope>
    <source>
        <strain evidence="1">Duluth1</strain>
        <tissue evidence="1">Whole animal</tissue>
    </source>
</reference>
<name>A0A9D4LVP8_DREPO</name>
<evidence type="ECO:0000313" key="2">
    <source>
        <dbReference type="Proteomes" id="UP000828390"/>
    </source>
</evidence>
<dbReference type="AlphaFoldDB" id="A0A9D4LVP8"/>
<comment type="caution">
    <text evidence="1">The sequence shown here is derived from an EMBL/GenBank/DDBJ whole genome shotgun (WGS) entry which is preliminary data.</text>
</comment>
<proteinExistence type="predicted"/>
<organism evidence="1 2">
    <name type="scientific">Dreissena polymorpha</name>
    <name type="common">Zebra mussel</name>
    <name type="synonym">Mytilus polymorpha</name>
    <dbReference type="NCBI Taxonomy" id="45954"/>
    <lineage>
        <taxon>Eukaryota</taxon>
        <taxon>Metazoa</taxon>
        <taxon>Spiralia</taxon>
        <taxon>Lophotrochozoa</taxon>
        <taxon>Mollusca</taxon>
        <taxon>Bivalvia</taxon>
        <taxon>Autobranchia</taxon>
        <taxon>Heteroconchia</taxon>
        <taxon>Euheterodonta</taxon>
        <taxon>Imparidentia</taxon>
        <taxon>Neoheterodontei</taxon>
        <taxon>Myida</taxon>
        <taxon>Dreissenoidea</taxon>
        <taxon>Dreissenidae</taxon>
        <taxon>Dreissena</taxon>
    </lineage>
</organism>